<protein>
    <recommendedName>
        <fullName evidence="2">Mce/MlaD domain-containing protein</fullName>
    </recommendedName>
</protein>
<dbReference type="EMBL" id="CADCUQ010000542">
    <property type="protein sequence ID" value="CAA9413153.1"/>
    <property type="molecule type" value="Genomic_DNA"/>
</dbReference>
<organism evidence="3">
    <name type="scientific">uncultured Phycisphaerae bacterium</name>
    <dbReference type="NCBI Taxonomy" id="904963"/>
    <lineage>
        <taxon>Bacteria</taxon>
        <taxon>Pseudomonadati</taxon>
        <taxon>Planctomycetota</taxon>
        <taxon>Phycisphaerae</taxon>
        <taxon>environmental samples</taxon>
    </lineage>
</organism>
<dbReference type="PANTHER" id="PTHR33371:SF4">
    <property type="entry name" value="INTERMEMBRANE PHOSPHOLIPID TRANSPORT SYSTEM BINDING PROTEIN MLAD"/>
    <property type="match status" value="1"/>
</dbReference>
<dbReference type="Pfam" id="PF02470">
    <property type="entry name" value="MlaD"/>
    <property type="match status" value="1"/>
</dbReference>
<feature type="non-terminal residue" evidence="3">
    <location>
        <position position="250"/>
    </location>
</feature>
<feature type="transmembrane region" description="Helical" evidence="1">
    <location>
        <begin position="7"/>
        <end position="26"/>
    </location>
</feature>
<keyword evidence="1" id="KW-0812">Transmembrane</keyword>
<name>A0A6J4PGT6_9BACT</name>
<evidence type="ECO:0000256" key="1">
    <source>
        <dbReference type="SAM" id="Phobius"/>
    </source>
</evidence>
<feature type="domain" description="Mce/MlaD" evidence="2">
    <location>
        <begin position="40"/>
        <end position="116"/>
    </location>
</feature>
<sequence length="250" mass="26826">MTSRSRNILVGLVVLFAMVALGWMILRFSNNSFASLFSKGLEFRITADRADGVSPGSALTYLGVPVGQVTEVRRSPDNAGVVMQARLNSGEQVPSNVVGFIRASSALSMAAGISLETEGGPAAQPLPPNGEVKAFNRNQGLVPPEFTDLARSVRDRQLIAHVDEAVVEVRDQVRKVGQVMESLNKLVGDPKVRDDLTSTIASIKATGDNLQKFSANLQTVSGETTETLKQVRTSLADGSKRFDELTRQIG</sequence>
<gene>
    <name evidence="3" type="ORF">AVDCRST_MAG64-2440</name>
</gene>
<keyword evidence="1" id="KW-0472">Membrane</keyword>
<dbReference type="InterPro" id="IPR052336">
    <property type="entry name" value="MlaD_Phospholipid_Transporter"/>
</dbReference>
<evidence type="ECO:0000259" key="2">
    <source>
        <dbReference type="Pfam" id="PF02470"/>
    </source>
</evidence>
<accession>A0A6J4PGT6</accession>
<proteinExistence type="predicted"/>
<dbReference type="AlphaFoldDB" id="A0A6J4PGT6"/>
<keyword evidence="1" id="KW-1133">Transmembrane helix</keyword>
<evidence type="ECO:0000313" key="3">
    <source>
        <dbReference type="EMBL" id="CAA9413153.1"/>
    </source>
</evidence>
<dbReference type="InterPro" id="IPR003399">
    <property type="entry name" value="Mce/MlaD"/>
</dbReference>
<dbReference type="PANTHER" id="PTHR33371">
    <property type="entry name" value="INTERMEMBRANE PHOSPHOLIPID TRANSPORT SYSTEM BINDING PROTEIN MLAD-RELATED"/>
    <property type="match status" value="1"/>
</dbReference>
<reference evidence="3" key="1">
    <citation type="submission" date="2020-02" db="EMBL/GenBank/DDBJ databases">
        <authorList>
            <person name="Meier V. D."/>
        </authorList>
    </citation>
    <scope>NUCLEOTIDE SEQUENCE</scope>
    <source>
        <strain evidence="3">AVDCRST_MAG64</strain>
    </source>
</reference>